<dbReference type="EMBL" id="BFAD01000014">
    <property type="protein sequence ID" value="GBE88845.1"/>
    <property type="molecule type" value="Genomic_DNA"/>
</dbReference>
<reference evidence="1 2" key="1">
    <citation type="journal article" date="2018" name="Sci. Rep.">
        <title>Genome sequence of the cauliflower mushroom Sparassis crispa (Hanabiratake) and its association with beneficial usage.</title>
        <authorList>
            <person name="Kiyama R."/>
            <person name="Furutani Y."/>
            <person name="Kawaguchi K."/>
            <person name="Nakanishi T."/>
        </authorList>
    </citation>
    <scope>NUCLEOTIDE SEQUENCE [LARGE SCALE GENOMIC DNA]</scope>
</reference>
<protein>
    <submittedName>
        <fullName evidence="1">Uncharacterized protein</fullName>
    </submittedName>
</protein>
<dbReference type="AlphaFoldDB" id="A0A401H324"/>
<name>A0A401H324_9APHY</name>
<dbReference type="Proteomes" id="UP000287166">
    <property type="component" value="Unassembled WGS sequence"/>
</dbReference>
<evidence type="ECO:0000313" key="2">
    <source>
        <dbReference type="Proteomes" id="UP000287166"/>
    </source>
</evidence>
<sequence>MPKITTSVKARVGKVGRDIIEQGKYPHLSGGPPSKATRKLVLNTVCSSSYWKTKHAEPAGSLFSYLKYGGYNFAKTA</sequence>
<dbReference type="RefSeq" id="XP_027619758.1">
    <property type="nucleotide sequence ID" value="XM_027763957.1"/>
</dbReference>
<dbReference type="InParanoid" id="A0A401H324"/>
<dbReference type="GeneID" id="38785762"/>
<keyword evidence="2" id="KW-1185">Reference proteome</keyword>
<gene>
    <name evidence="1" type="ORF">SCP_1402530</name>
</gene>
<comment type="caution">
    <text evidence="1">The sequence shown here is derived from an EMBL/GenBank/DDBJ whole genome shotgun (WGS) entry which is preliminary data.</text>
</comment>
<organism evidence="1 2">
    <name type="scientific">Sparassis crispa</name>
    <dbReference type="NCBI Taxonomy" id="139825"/>
    <lineage>
        <taxon>Eukaryota</taxon>
        <taxon>Fungi</taxon>
        <taxon>Dikarya</taxon>
        <taxon>Basidiomycota</taxon>
        <taxon>Agaricomycotina</taxon>
        <taxon>Agaricomycetes</taxon>
        <taxon>Polyporales</taxon>
        <taxon>Sparassidaceae</taxon>
        <taxon>Sparassis</taxon>
    </lineage>
</organism>
<evidence type="ECO:0000313" key="1">
    <source>
        <dbReference type="EMBL" id="GBE88845.1"/>
    </source>
</evidence>
<accession>A0A401H324</accession>
<proteinExistence type="predicted"/>